<reference evidence="2 3" key="1">
    <citation type="submission" date="2024-04" db="EMBL/GenBank/DDBJ databases">
        <title>Genome assembly C_amara_ONT_v2.</title>
        <authorList>
            <person name="Yant L."/>
            <person name="Moore C."/>
            <person name="Slenker M."/>
        </authorList>
    </citation>
    <scope>NUCLEOTIDE SEQUENCE [LARGE SCALE GENOMIC DNA]</scope>
    <source>
        <tissue evidence="2">Leaf</tissue>
    </source>
</reference>
<comment type="caution">
    <text evidence="2">The sequence shown here is derived from an EMBL/GenBank/DDBJ whole genome shotgun (WGS) entry which is preliminary data.</text>
</comment>
<feature type="region of interest" description="Disordered" evidence="1">
    <location>
        <begin position="81"/>
        <end position="103"/>
    </location>
</feature>
<dbReference type="EMBL" id="JBANAX010000497">
    <property type="protein sequence ID" value="KAL1206733.1"/>
    <property type="molecule type" value="Genomic_DNA"/>
</dbReference>
<evidence type="ECO:0000313" key="2">
    <source>
        <dbReference type="EMBL" id="KAL1206733.1"/>
    </source>
</evidence>
<proteinExistence type="predicted"/>
<name>A0ABD1AIX8_CARAN</name>
<feature type="compositionally biased region" description="Polar residues" evidence="1">
    <location>
        <begin position="32"/>
        <end position="43"/>
    </location>
</feature>
<organism evidence="2 3">
    <name type="scientific">Cardamine amara subsp. amara</name>
    <dbReference type="NCBI Taxonomy" id="228776"/>
    <lineage>
        <taxon>Eukaryota</taxon>
        <taxon>Viridiplantae</taxon>
        <taxon>Streptophyta</taxon>
        <taxon>Embryophyta</taxon>
        <taxon>Tracheophyta</taxon>
        <taxon>Spermatophyta</taxon>
        <taxon>Magnoliopsida</taxon>
        <taxon>eudicotyledons</taxon>
        <taxon>Gunneridae</taxon>
        <taxon>Pentapetalae</taxon>
        <taxon>rosids</taxon>
        <taxon>malvids</taxon>
        <taxon>Brassicales</taxon>
        <taxon>Brassicaceae</taxon>
        <taxon>Cardamineae</taxon>
        <taxon>Cardamine</taxon>
    </lineage>
</organism>
<sequence>MEELIQEEIFDETDRYVELHKRITINMPVLGNSRSQSPETATFASELASPTSPYRSTPPSPNIMISTLLKSPINSPYRQSPFLRPTLYASPPAQPPSVLSPESNERYYYLSPSRVLKKPYTKLSRSNGS</sequence>
<dbReference type="Proteomes" id="UP001558713">
    <property type="component" value="Unassembled WGS sequence"/>
</dbReference>
<evidence type="ECO:0000313" key="3">
    <source>
        <dbReference type="Proteomes" id="UP001558713"/>
    </source>
</evidence>
<protein>
    <submittedName>
        <fullName evidence="2">DUF21 domain-containing protein</fullName>
    </submittedName>
</protein>
<evidence type="ECO:0000256" key="1">
    <source>
        <dbReference type="SAM" id="MobiDB-lite"/>
    </source>
</evidence>
<feature type="region of interest" description="Disordered" evidence="1">
    <location>
        <begin position="30"/>
        <end position="60"/>
    </location>
</feature>
<dbReference type="AlphaFoldDB" id="A0ABD1AIX8"/>
<keyword evidence="3" id="KW-1185">Reference proteome</keyword>
<accession>A0ABD1AIX8</accession>
<gene>
    <name evidence="2" type="ORF">V5N11_027291</name>
</gene>